<dbReference type="Gene3D" id="3.40.50.880">
    <property type="match status" value="1"/>
</dbReference>
<protein>
    <recommendedName>
        <fullName evidence="3">Glycoside hydrolase family 42 N-terminal domain-containing protein</fullName>
    </recommendedName>
</protein>
<dbReference type="EMBL" id="JACHVA010000124">
    <property type="protein sequence ID" value="MBC2603226.1"/>
    <property type="molecule type" value="Genomic_DNA"/>
</dbReference>
<evidence type="ECO:0000313" key="1">
    <source>
        <dbReference type="EMBL" id="MBC2603226.1"/>
    </source>
</evidence>
<keyword evidence="2" id="KW-1185">Reference proteome</keyword>
<sequence>MIHYTVERYRGKPCLCENGVPRGTPSFMPGDSFDNVSRQDIDAFLAAGVKDFYLWVGRDENVREFYTTPFWPGVGRLDEPRFVSADRCFSLPERVAYILERCPEARFMLRYFAAAPKEWREKYPEELALSEEGKTTSDTSLASKRYEEDHRVALHHMIRWVEAQPWRDRVMGYLTLHESEGTSKIGADGFLFDHSEPMRKAFREFKPEYTDFPSQKRFEEGRLSGRGMTWLNPEDSQMERDYFELMRQLFLRRCQVFMETAQDALQGRQVLLGMDALKQGMAGWQINPFFAGRAPRSHHAEPLVAAGSIGVDETLQIPGFNILNTPYDYTFRHMGGQPEPEGAVDSAVLRGKLFLVEDDCRSFTASEGESYGFYRNAAEVRAGYWRNAAAAIARGYQFYWMDVTGRRNPKGGYFRDPCIMETVASILPVVEKSRDWEHEDVSAIAVILDDRAALHEDFSSNFQNLASFWQRLTGLSQAGLPYRVYLWEDLLNDRLPDHRLFIFPNLFFVDDERMAVLRERVLGRGRVVLWGPGTGITDGKKLGADRASEVTGIPMSFTKERGARRVVLSAFDHAITENLPAPMAYGDSFAYGPLLWPEWDESASTQGIVLGTRGVNRPGLVIKEMGEGGNRWTSVYTAAVPVPGALIREFARHGGAHIYSEENDVILASKHFLGVHATRAGTRVIRLPERCDVHDVVKNEEIAVDADHLTLTITPPETRVFRLIVK</sequence>
<dbReference type="InterPro" id="IPR029062">
    <property type="entry name" value="Class_I_gatase-like"/>
</dbReference>
<dbReference type="Proteomes" id="UP000525652">
    <property type="component" value="Unassembled WGS sequence"/>
</dbReference>
<evidence type="ECO:0008006" key="3">
    <source>
        <dbReference type="Google" id="ProtNLM"/>
    </source>
</evidence>
<dbReference type="Gene3D" id="3.20.20.80">
    <property type="entry name" value="Glycosidases"/>
    <property type="match status" value="1"/>
</dbReference>
<gene>
    <name evidence="1" type="ORF">H5P30_15700</name>
</gene>
<comment type="caution">
    <text evidence="1">The sequence shown here is derived from an EMBL/GenBank/DDBJ whole genome shotgun (WGS) entry which is preliminary data.</text>
</comment>
<evidence type="ECO:0000313" key="2">
    <source>
        <dbReference type="Proteomes" id="UP000525652"/>
    </source>
</evidence>
<name>A0A7X1B091_9BACT</name>
<proteinExistence type="predicted"/>
<dbReference type="AlphaFoldDB" id="A0A7X1B091"/>
<reference evidence="1 2" key="1">
    <citation type="submission" date="2020-07" db="EMBL/GenBank/DDBJ databases">
        <authorList>
            <person name="Feng X."/>
        </authorList>
    </citation>
    <scope>NUCLEOTIDE SEQUENCE [LARGE SCALE GENOMIC DNA]</scope>
    <source>
        <strain evidence="1 2">JCM14086</strain>
    </source>
</reference>
<accession>A0A7X1B091</accession>
<organism evidence="1 2">
    <name type="scientific">Puniceicoccus vermicola</name>
    <dbReference type="NCBI Taxonomy" id="388746"/>
    <lineage>
        <taxon>Bacteria</taxon>
        <taxon>Pseudomonadati</taxon>
        <taxon>Verrucomicrobiota</taxon>
        <taxon>Opitutia</taxon>
        <taxon>Puniceicoccales</taxon>
        <taxon>Puniceicoccaceae</taxon>
        <taxon>Puniceicoccus</taxon>
    </lineage>
</organism>